<accession>A0ABY5MVB6</accession>
<dbReference type="Gene3D" id="3.40.50.150">
    <property type="entry name" value="Vaccinia Virus protein VP39"/>
    <property type="match status" value="1"/>
</dbReference>
<dbReference type="PANTHER" id="PTHR43861">
    <property type="entry name" value="TRANS-ACONITATE 2-METHYLTRANSFERASE-RELATED"/>
    <property type="match status" value="1"/>
</dbReference>
<dbReference type="Pfam" id="PF13489">
    <property type="entry name" value="Methyltransf_23"/>
    <property type="match status" value="1"/>
</dbReference>
<dbReference type="RefSeq" id="WP_249504197.1">
    <property type="nucleotide sequence ID" value="NZ_CP097253.1"/>
</dbReference>
<keyword evidence="1" id="KW-0489">Methyltransferase</keyword>
<dbReference type="CDD" id="cd02440">
    <property type="entry name" value="AdoMet_MTases"/>
    <property type="match status" value="1"/>
</dbReference>
<keyword evidence="1" id="KW-0808">Transferase</keyword>
<dbReference type="InterPro" id="IPR029063">
    <property type="entry name" value="SAM-dependent_MTases_sf"/>
</dbReference>
<gene>
    <name evidence="1" type="ORF">M1K48_01880</name>
</gene>
<dbReference type="GO" id="GO:0032259">
    <property type="term" value="P:methylation"/>
    <property type="evidence" value="ECO:0007669"/>
    <property type="project" value="UniProtKB-KW"/>
</dbReference>
<keyword evidence="2" id="KW-1185">Reference proteome</keyword>
<protein>
    <submittedName>
        <fullName evidence="1">Class I SAM-dependent methyltransferase</fullName>
    </submittedName>
</protein>
<dbReference type="Proteomes" id="UP000831921">
    <property type="component" value="Chromosome"/>
</dbReference>
<dbReference type="GO" id="GO:0008168">
    <property type="term" value="F:methyltransferase activity"/>
    <property type="evidence" value="ECO:0007669"/>
    <property type="project" value="UniProtKB-KW"/>
</dbReference>
<evidence type="ECO:0000313" key="1">
    <source>
        <dbReference type="EMBL" id="UUR08420.1"/>
    </source>
</evidence>
<proteinExistence type="predicted"/>
<dbReference type="SUPFAM" id="SSF53335">
    <property type="entry name" value="S-adenosyl-L-methionine-dependent methyltransferases"/>
    <property type="match status" value="1"/>
</dbReference>
<evidence type="ECO:0000313" key="2">
    <source>
        <dbReference type="Proteomes" id="UP000831921"/>
    </source>
</evidence>
<dbReference type="EMBL" id="CP097253">
    <property type="protein sequence ID" value="UUR08420.1"/>
    <property type="molecule type" value="Genomic_DNA"/>
</dbReference>
<reference evidence="1 2" key="1">
    <citation type="submission" date="2022-05" db="EMBL/GenBank/DDBJ databases">
        <title>S8-45 Sphingomonas ultraviolaceadurans.</title>
        <authorList>
            <person name="Liu Y."/>
        </authorList>
    </citation>
    <scope>NUCLEOTIDE SEQUENCE [LARGE SCALE GENOMIC DNA]</scope>
    <source>
        <strain evidence="1 2">S8-45</strain>
    </source>
</reference>
<sequence>MSECLLCRSELGNDVFPYSTRFNDRTYRYRNCVRCGSSTIDPLPGPDELAAMYRQDEYHGVFYDQPEEEPSTVLDSFLSATGDGPHTLLDFGCGSGQFLKAAKALGFRAEGVEIDPVVRLKAAQASGCPVHALEELEQGSQRFDVIHLGDVLEHLPDPAGSMRALEALLSKNGQFFLEGPLETNPSLVRTAGVLFGSVRANLGRQAVGTYPPYHLFQTNARAQRAFFEERLGYKIDRFEVWETGWPYRSTVRIESIGARIRDVIGRASVLVAGVAGPSTRLGNRFAALLRPSSL</sequence>
<name>A0ABY5MVB6_9SPHN</name>
<organism evidence="1 2">
    <name type="scientific">Sphingomonas glaciei</name>
    <dbReference type="NCBI Taxonomy" id="2938948"/>
    <lineage>
        <taxon>Bacteria</taxon>
        <taxon>Pseudomonadati</taxon>
        <taxon>Pseudomonadota</taxon>
        <taxon>Alphaproteobacteria</taxon>
        <taxon>Sphingomonadales</taxon>
        <taxon>Sphingomonadaceae</taxon>
        <taxon>Sphingomonas</taxon>
    </lineage>
</organism>